<name>A0A9D4F9V7_DREPO</name>
<keyword evidence="2" id="KW-1185">Reference proteome</keyword>
<accession>A0A9D4F9V7</accession>
<reference evidence="1" key="1">
    <citation type="journal article" date="2019" name="bioRxiv">
        <title>The Genome of the Zebra Mussel, Dreissena polymorpha: A Resource for Invasive Species Research.</title>
        <authorList>
            <person name="McCartney M.A."/>
            <person name="Auch B."/>
            <person name="Kono T."/>
            <person name="Mallez S."/>
            <person name="Zhang Y."/>
            <person name="Obille A."/>
            <person name="Becker A."/>
            <person name="Abrahante J.E."/>
            <person name="Garbe J."/>
            <person name="Badalamenti J.P."/>
            <person name="Herman A."/>
            <person name="Mangelson H."/>
            <person name="Liachko I."/>
            <person name="Sullivan S."/>
            <person name="Sone E.D."/>
            <person name="Koren S."/>
            <person name="Silverstein K.A.T."/>
            <person name="Beckman K.B."/>
            <person name="Gohl D.M."/>
        </authorList>
    </citation>
    <scope>NUCLEOTIDE SEQUENCE</scope>
    <source>
        <strain evidence="1">Duluth1</strain>
        <tissue evidence="1">Whole animal</tissue>
    </source>
</reference>
<evidence type="ECO:0000313" key="1">
    <source>
        <dbReference type="EMBL" id="KAH3792701.1"/>
    </source>
</evidence>
<sequence length="73" mass="7968">MSGPPRHGWPSPDPRSSCGVQYVQPTAAQMTLALPSVLWRRPMPGCWRVPVGPCCRNRLLLPVMAAICRTVVG</sequence>
<organism evidence="1 2">
    <name type="scientific">Dreissena polymorpha</name>
    <name type="common">Zebra mussel</name>
    <name type="synonym">Mytilus polymorpha</name>
    <dbReference type="NCBI Taxonomy" id="45954"/>
    <lineage>
        <taxon>Eukaryota</taxon>
        <taxon>Metazoa</taxon>
        <taxon>Spiralia</taxon>
        <taxon>Lophotrochozoa</taxon>
        <taxon>Mollusca</taxon>
        <taxon>Bivalvia</taxon>
        <taxon>Autobranchia</taxon>
        <taxon>Heteroconchia</taxon>
        <taxon>Euheterodonta</taxon>
        <taxon>Imparidentia</taxon>
        <taxon>Neoheterodontei</taxon>
        <taxon>Myida</taxon>
        <taxon>Dreissenoidea</taxon>
        <taxon>Dreissenidae</taxon>
        <taxon>Dreissena</taxon>
    </lineage>
</organism>
<dbReference type="AlphaFoldDB" id="A0A9D4F9V7"/>
<dbReference type="EMBL" id="JAIWYP010000007">
    <property type="protein sequence ID" value="KAH3792701.1"/>
    <property type="molecule type" value="Genomic_DNA"/>
</dbReference>
<reference evidence="1" key="2">
    <citation type="submission" date="2020-11" db="EMBL/GenBank/DDBJ databases">
        <authorList>
            <person name="McCartney M.A."/>
            <person name="Auch B."/>
            <person name="Kono T."/>
            <person name="Mallez S."/>
            <person name="Becker A."/>
            <person name="Gohl D.M."/>
            <person name="Silverstein K.A.T."/>
            <person name="Koren S."/>
            <person name="Bechman K.B."/>
            <person name="Herman A."/>
            <person name="Abrahante J.E."/>
            <person name="Garbe J."/>
        </authorList>
    </citation>
    <scope>NUCLEOTIDE SEQUENCE</scope>
    <source>
        <strain evidence="1">Duluth1</strain>
        <tissue evidence="1">Whole animal</tissue>
    </source>
</reference>
<gene>
    <name evidence="1" type="ORF">DPMN_146200</name>
</gene>
<protein>
    <submittedName>
        <fullName evidence="1">Uncharacterized protein</fullName>
    </submittedName>
</protein>
<evidence type="ECO:0000313" key="2">
    <source>
        <dbReference type="Proteomes" id="UP000828390"/>
    </source>
</evidence>
<proteinExistence type="predicted"/>
<dbReference type="Proteomes" id="UP000828390">
    <property type="component" value="Unassembled WGS sequence"/>
</dbReference>
<comment type="caution">
    <text evidence="1">The sequence shown here is derived from an EMBL/GenBank/DDBJ whole genome shotgun (WGS) entry which is preliminary data.</text>
</comment>